<accession>A0A5A7RGJ0</accession>
<gene>
    <name evidence="1" type="ORF">STAS_34000</name>
</gene>
<keyword evidence="1" id="KW-0548">Nucleotidyltransferase</keyword>
<organism evidence="1 2">
    <name type="scientific">Striga asiatica</name>
    <name type="common">Asiatic witchweed</name>
    <name type="synonym">Buchnera asiatica</name>
    <dbReference type="NCBI Taxonomy" id="4170"/>
    <lineage>
        <taxon>Eukaryota</taxon>
        <taxon>Viridiplantae</taxon>
        <taxon>Streptophyta</taxon>
        <taxon>Embryophyta</taxon>
        <taxon>Tracheophyta</taxon>
        <taxon>Spermatophyta</taxon>
        <taxon>Magnoliopsida</taxon>
        <taxon>eudicotyledons</taxon>
        <taxon>Gunneridae</taxon>
        <taxon>Pentapetalae</taxon>
        <taxon>asterids</taxon>
        <taxon>lamiids</taxon>
        <taxon>Lamiales</taxon>
        <taxon>Orobanchaceae</taxon>
        <taxon>Buchnereae</taxon>
        <taxon>Striga</taxon>
    </lineage>
</organism>
<dbReference type="Proteomes" id="UP000325081">
    <property type="component" value="Unassembled WGS sequence"/>
</dbReference>
<comment type="caution">
    <text evidence="1">The sequence shown here is derived from an EMBL/GenBank/DDBJ whole genome shotgun (WGS) entry which is preliminary data.</text>
</comment>
<dbReference type="GO" id="GO:0003968">
    <property type="term" value="F:RNA-directed RNA polymerase activity"/>
    <property type="evidence" value="ECO:0007669"/>
    <property type="project" value="UniProtKB-KW"/>
</dbReference>
<proteinExistence type="predicted"/>
<dbReference type="AlphaFoldDB" id="A0A5A7RGJ0"/>
<protein>
    <submittedName>
        <fullName evidence="1">RNA-directed RNA polymerase catalytic subunit</fullName>
    </submittedName>
</protein>
<name>A0A5A7RGJ0_STRAF</name>
<evidence type="ECO:0000313" key="2">
    <source>
        <dbReference type="Proteomes" id="UP000325081"/>
    </source>
</evidence>
<keyword evidence="1" id="KW-0808">Transferase</keyword>
<keyword evidence="1" id="KW-0696">RNA-directed RNA polymerase</keyword>
<sequence length="111" mass="12084">MVIFLSFFFQDAKSESSFLLASCVLTSQAELAEMLGVGGNIIAHLQIFDDNFLKLMKGLQRLERDSVEKGCEVWVLNGRLKAAAAAAARKPWRPAKLDGGLAGWIANGIMV</sequence>
<dbReference type="EMBL" id="BKCP01012625">
    <property type="protein sequence ID" value="GER56280.1"/>
    <property type="molecule type" value="Genomic_DNA"/>
</dbReference>
<keyword evidence="2" id="KW-1185">Reference proteome</keyword>
<reference evidence="2" key="1">
    <citation type="journal article" date="2019" name="Curr. Biol.">
        <title>Genome Sequence of Striga asiatica Provides Insight into the Evolution of Plant Parasitism.</title>
        <authorList>
            <person name="Yoshida S."/>
            <person name="Kim S."/>
            <person name="Wafula E.K."/>
            <person name="Tanskanen J."/>
            <person name="Kim Y.M."/>
            <person name="Honaas L."/>
            <person name="Yang Z."/>
            <person name="Spallek T."/>
            <person name="Conn C.E."/>
            <person name="Ichihashi Y."/>
            <person name="Cheong K."/>
            <person name="Cui S."/>
            <person name="Der J.P."/>
            <person name="Gundlach H."/>
            <person name="Jiao Y."/>
            <person name="Hori C."/>
            <person name="Ishida J.K."/>
            <person name="Kasahara H."/>
            <person name="Kiba T."/>
            <person name="Kim M.S."/>
            <person name="Koo N."/>
            <person name="Laohavisit A."/>
            <person name="Lee Y.H."/>
            <person name="Lumba S."/>
            <person name="McCourt P."/>
            <person name="Mortimer J.C."/>
            <person name="Mutuku J.M."/>
            <person name="Nomura T."/>
            <person name="Sasaki-Sekimoto Y."/>
            <person name="Seto Y."/>
            <person name="Wang Y."/>
            <person name="Wakatake T."/>
            <person name="Sakakibara H."/>
            <person name="Demura T."/>
            <person name="Yamaguchi S."/>
            <person name="Yoneyama K."/>
            <person name="Manabe R.I."/>
            <person name="Nelson D.C."/>
            <person name="Schulman A.H."/>
            <person name="Timko M.P."/>
            <person name="dePamphilis C.W."/>
            <person name="Choi D."/>
            <person name="Shirasu K."/>
        </authorList>
    </citation>
    <scope>NUCLEOTIDE SEQUENCE [LARGE SCALE GENOMIC DNA]</scope>
    <source>
        <strain evidence="2">cv. UVA1</strain>
    </source>
</reference>
<evidence type="ECO:0000313" key="1">
    <source>
        <dbReference type="EMBL" id="GER56280.1"/>
    </source>
</evidence>